<dbReference type="InterPro" id="IPR004879">
    <property type="entry name" value="Ssp411-like_TRX"/>
</dbReference>
<name>A0A4Q1C5L1_9BACT</name>
<evidence type="ECO:0000256" key="1">
    <source>
        <dbReference type="SAM" id="MobiDB-lite"/>
    </source>
</evidence>
<dbReference type="InterPro" id="IPR036249">
    <property type="entry name" value="Thioredoxin-like_sf"/>
</dbReference>
<dbReference type="RefSeq" id="WP_129049707.1">
    <property type="nucleotide sequence ID" value="NZ_SDHX01000002.1"/>
</dbReference>
<dbReference type="PANTHER" id="PTHR42899:SF1">
    <property type="entry name" value="SPERMATOGENESIS-ASSOCIATED PROTEIN 20"/>
    <property type="match status" value="1"/>
</dbReference>
<dbReference type="EMBL" id="SDHX01000002">
    <property type="protein sequence ID" value="RXK53730.1"/>
    <property type="molecule type" value="Genomic_DNA"/>
</dbReference>
<proteinExistence type="predicted"/>
<dbReference type="PIRSF" id="PIRSF006402">
    <property type="entry name" value="UCP006402_thioredoxin"/>
    <property type="match status" value="1"/>
</dbReference>
<dbReference type="Gene3D" id="3.40.30.10">
    <property type="entry name" value="Glutaredoxin"/>
    <property type="match status" value="1"/>
</dbReference>
<sequence length="743" mass="82238">MPNRLAAEKSPYLRQHADNPVAWLPWGDEALAKARAEGKPVFLSIGYSTCHWCHVMAHESFEDAGVAEILNRDFVPVKVDREERPDLDRVYMTYVQHTTGHGGWPMSVWLTPEGKPFYGGTYFPKDDRHGRPGFITLLNTIALHWQQQRPKIEHGAEEVVQALKRYASEGPPQEERAPDASKPLHEEAGEAFERGFQYFYESHDARWGGFGGAPKFPRASILDFLLRSAVLQGVDSDLGQEAIGMTATTLQRMIEGGLHDVIGGGFHRYSVDEQWHVPHFEKMLYDQALIAMNLLEAQQATGLPVFGWVARGVFDYVGRDLTSPQGGFYSAEDADSATPEPSRSDKDQRSSDKQPEHAEGAFYVWTKPELEAVLGADAEFFCAHYDVKPEGNVAHDPHGEFGGKNVLRQLRPLARTAEQFKLPVADAEQKLLACLEKLRAIRAKRPRPHLDDKILTAWNGLMISALARGAQVLGEPERLAAATRAAEFIQRELYAATSGLLYRSWREGRSSIPGFAEDYAHLIQGLLDLYEAGFELRWLQWAEQLQAKMDELFWDPELGGYFNSRADDSALIVRLKEDYDGAEPAANSVAALNLIRLDWMLGGGGEAALTRGGGSPPPSYRERALQTIEAFRPRWSRLPQALPQMLGAVELALTEPRTVVLAGDPRSPGFGAIAAVLHAKLGPRRALLCADAGSGQVWLSAKRPYLAEMKPVDGKVTAYLCENFACQAPVTDAAALRQLLGPG</sequence>
<dbReference type="CDD" id="cd02955">
    <property type="entry name" value="SSP411"/>
    <property type="match status" value="1"/>
</dbReference>
<evidence type="ECO:0000259" key="2">
    <source>
        <dbReference type="Pfam" id="PF03190"/>
    </source>
</evidence>
<dbReference type="SUPFAM" id="SSF48208">
    <property type="entry name" value="Six-hairpin glycosidases"/>
    <property type="match status" value="1"/>
</dbReference>
<keyword evidence="4" id="KW-1185">Reference proteome</keyword>
<dbReference type="OrthoDB" id="9762614at2"/>
<dbReference type="InterPro" id="IPR024705">
    <property type="entry name" value="Ssp411"/>
</dbReference>
<dbReference type="InterPro" id="IPR008928">
    <property type="entry name" value="6-hairpin_glycosidase_sf"/>
</dbReference>
<dbReference type="PANTHER" id="PTHR42899">
    <property type="entry name" value="SPERMATOGENESIS-ASSOCIATED PROTEIN 20"/>
    <property type="match status" value="1"/>
</dbReference>
<feature type="compositionally biased region" description="Basic and acidic residues" evidence="1">
    <location>
        <begin position="342"/>
        <end position="357"/>
    </location>
</feature>
<evidence type="ECO:0000313" key="3">
    <source>
        <dbReference type="EMBL" id="RXK53730.1"/>
    </source>
</evidence>
<dbReference type="Pfam" id="PF03190">
    <property type="entry name" value="Thioredox_DsbH"/>
    <property type="match status" value="1"/>
</dbReference>
<comment type="caution">
    <text evidence="3">The sequence shown here is derived from an EMBL/GenBank/DDBJ whole genome shotgun (WGS) entry which is preliminary data.</text>
</comment>
<dbReference type="Proteomes" id="UP000290218">
    <property type="component" value="Unassembled WGS sequence"/>
</dbReference>
<feature type="domain" description="Spermatogenesis-associated protein 20-like TRX" evidence="2">
    <location>
        <begin position="2"/>
        <end position="164"/>
    </location>
</feature>
<dbReference type="GO" id="GO:0005975">
    <property type="term" value="P:carbohydrate metabolic process"/>
    <property type="evidence" value="ECO:0007669"/>
    <property type="project" value="InterPro"/>
</dbReference>
<feature type="region of interest" description="Disordered" evidence="1">
    <location>
        <begin position="327"/>
        <end position="357"/>
    </location>
</feature>
<dbReference type="AlphaFoldDB" id="A0A4Q1C5L1"/>
<reference evidence="3 4" key="1">
    <citation type="submission" date="2019-01" db="EMBL/GenBank/DDBJ databases">
        <title>Lacunisphaera sp. strain TWA-58.</title>
        <authorList>
            <person name="Chen W.-M."/>
        </authorList>
    </citation>
    <scope>NUCLEOTIDE SEQUENCE [LARGE SCALE GENOMIC DNA]</scope>
    <source>
        <strain evidence="3 4">TWA-58</strain>
    </source>
</reference>
<organism evidence="3 4">
    <name type="scientific">Oleiharenicola lentus</name>
    <dbReference type="NCBI Taxonomy" id="2508720"/>
    <lineage>
        <taxon>Bacteria</taxon>
        <taxon>Pseudomonadati</taxon>
        <taxon>Verrucomicrobiota</taxon>
        <taxon>Opitutia</taxon>
        <taxon>Opitutales</taxon>
        <taxon>Opitutaceae</taxon>
        <taxon>Oleiharenicola</taxon>
    </lineage>
</organism>
<evidence type="ECO:0000313" key="4">
    <source>
        <dbReference type="Proteomes" id="UP000290218"/>
    </source>
</evidence>
<protein>
    <submittedName>
        <fullName evidence="3">Thioredoxin domain-containing protein</fullName>
    </submittedName>
</protein>
<dbReference type="SUPFAM" id="SSF52833">
    <property type="entry name" value="Thioredoxin-like"/>
    <property type="match status" value="1"/>
</dbReference>
<accession>A0A4Q1C5L1</accession>
<dbReference type="InterPro" id="IPR012341">
    <property type="entry name" value="6hp_glycosidase-like_sf"/>
</dbReference>
<gene>
    <name evidence="3" type="ORF">ESB00_18770</name>
</gene>
<dbReference type="Gene3D" id="1.50.10.10">
    <property type="match status" value="1"/>
</dbReference>